<organism evidence="2 3">
    <name type="scientific">Metaplanococcus flavidus</name>
    <dbReference type="NCBI Taxonomy" id="569883"/>
    <lineage>
        <taxon>Bacteria</taxon>
        <taxon>Bacillati</taxon>
        <taxon>Bacillota</taxon>
        <taxon>Bacilli</taxon>
        <taxon>Bacillales</taxon>
        <taxon>Caryophanaceae</taxon>
        <taxon>Metaplanococcus</taxon>
    </lineage>
</organism>
<gene>
    <name evidence="2" type="ORF">ACFQ1X_00090</name>
</gene>
<reference evidence="3" key="1">
    <citation type="journal article" date="2019" name="Int. J. Syst. Evol. Microbiol.">
        <title>The Global Catalogue of Microorganisms (GCM) 10K type strain sequencing project: providing services to taxonomists for standard genome sequencing and annotation.</title>
        <authorList>
            <consortium name="The Broad Institute Genomics Platform"/>
            <consortium name="The Broad Institute Genome Sequencing Center for Infectious Disease"/>
            <person name="Wu L."/>
            <person name="Ma J."/>
        </authorList>
    </citation>
    <scope>NUCLEOTIDE SEQUENCE [LARGE SCALE GENOMIC DNA]</scope>
    <source>
        <strain evidence="3">CCUG 56756</strain>
    </source>
</reference>
<dbReference type="RefSeq" id="WP_144841084.1">
    <property type="nucleotide sequence ID" value="NZ_JBHTKI010000001.1"/>
</dbReference>
<feature type="transmembrane region" description="Helical" evidence="1">
    <location>
        <begin position="348"/>
        <end position="370"/>
    </location>
</feature>
<dbReference type="Proteomes" id="UP001597109">
    <property type="component" value="Unassembled WGS sequence"/>
</dbReference>
<protein>
    <submittedName>
        <fullName evidence="2">ABC transporter permease</fullName>
    </submittedName>
</protein>
<evidence type="ECO:0000313" key="3">
    <source>
        <dbReference type="Proteomes" id="UP001597109"/>
    </source>
</evidence>
<feature type="transmembrane region" description="Helical" evidence="1">
    <location>
        <begin position="21"/>
        <end position="47"/>
    </location>
</feature>
<keyword evidence="1" id="KW-1133">Transmembrane helix</keyword>
<dbReference type="InterPro" id="IPR010288">
    <property type="entry name" value="EcsB_ABC"/>
</dbReference>
<sequence length="401" mass="46145">MKNLHDVWSKRLHSYTIEVQNYLKYIFTGHIAVVLLFALGAAGYAYSDWVQNVPQDFPAAWLLALIFGVMLAYSPPSTLLKEADMVYFLPLESKLDEFLKPALRWSFLSQLYIPIIAFIVSLPMVNALYGLQTSYLVGFPLLLLIIKWWNIQTEFSIRKAFAGNKSWLDRIVRFVLTGAFTYFYVDEVILLAAVFLLAMIGYGKWAQNRSADLPFPYEHFVRLEENRMLRFYQFANYFTDVPQIKGKIKPRRWLNWVYKIIGTQPKDAHYYLVWRTFICSDELFYLWVRLTLLTMAGAWLIPFPIAAAIFAAALAFATAIQLWQGLNQTQHFRMDNLFPLSDFTRGQAVWKLIGILQLIQSLLAAAVLLFKEAYGTAGIVFAIILGVSLATTTFAKNKKQQ</sequence>
<feature type="transmembrane region" description="Helical" evidence="1">
    <location>
        <begin position="59"/>
        <end position="80"/>
    </location>
</feature>
<keyword evidence="1" id="KW-0812">Transmembrane</keyword>
<feature type="transmembrane region" description="Helical" evidence="1">
    <location>
        <begin position="376"/>
        <end position="395"/>
    </location>
</feature>
<comment type="caution">
    <text evidence="2">The sequence shown here is derived from an EMBL/GenBank/DDBJ whole genome shotgun (WGS) entry which is preliminary data.</text>
</comment>
<name>A0ABW3L7V7_9BACL</name>
<proteinExistence type="predicted"/>
<dbReference type="PIRSF" id="PIRSF037259">
    <property type="entry name" value="EcsB_ABC"/>
    <property type="match status" value="1"/>
</dbReference>
<evidence type="ECO:0000256" key="1">
    <source>
        <dbReference type="SAM" id="Phobius"/>
    </source>
</evidence>
<accession>A0ABW3L7V7</accession>
<keyword evidence="1" id="KW-0472">Membrane</keyword>
<keyword evidence="3" id="KW-1185">Reference proteome</keyword>
<feature type="transmembrane region" description="Helical" evidence="1">
    <location>
        <begin position="127"/>
        <end position="146"/>
    </location>
</feature>
<dbReference type="Pfam" id="PF05975">
    <property type="entry name" value="EcsB"/>
    <property type="match status" value="1"/>
</dbReference>
<feature type="transmembrane region" description="Helical" evidence="1">
    <location>
        <begin position="189"/>
        <end position="206"/>
    </location>
</feature>
<evidence type="ECO:0000313" key="2">
    <source>
        <dbReference type="EMBL" id="MFD1029853.1"/>
    </source>
</evidence>
<dbReference type="EMBL" id="JBHTKI010000001">
    <property type="protein sequence ID" value="MFD1029853.1"/>
    <property type="molecule type" value="Genomic_DNA"/>
</dbReference>
<feature type="transmembrane region" description="Helical" evidence="1">
    <location>
        <begin position="101"/>
        <end position="121"/>
    </location>
</feature>